<accession>A0AAN9BDB7</accession>
<organism evidence="6 7">
    <name type="scientific">Littorina saxatilis</name>
    <dbReference type="NCBI Taxonomy" id="31220"/>
    <lineage>
        <taxon>Eukaryota</taxon>
        <taxon>Metazoa</taxon>
        <taxon>Spiralia</taxon>
        <taxon>Lophotrochozoa</taxon>
        <taxon>Mollusca</taxon>
        <taxon>Gastropoda</taxon>
        <taxon>Caenogastropoda</taxon>
        <taxon>Littorinimorpha</taxon>
        <taxon>Littorinoidea</taxon>
        <taxon>Littorinidae</taxon>
        <taxon>Littorina</taxon>
    </lineage>
</organism>
<dbReference type="InterPro" id="IPR039249">
    <property type="entry name" value="GPATCH11"/>
</dbReference>
<dbReference type="Proteomes" id="UP001374579">
    <property type="component" value="Unassembled WGS sequence"/>
</dbReference>
<evidence type="ECO:0000313" key="6">
    <source>
        <dbReference type="EMBL" id="KAK7103138.1"/>
    </source>
</evidence>
<feature type="region of interest" description="Disordered" evidence="4">
    <location>
        <begin position="91"/>
        <end position="139"/>
    </location>
</feature>
<comment type="similarity">
    <text evidence="1">Belongs to the GPATCH11 family.</text>
</comment>
<dbReference type="GO" id="GO:0000776">
    <property type="term" value="C:kinetochore"/>
    <property type="evidence" value="ECO:0007669"/>
    <property type="project" value="TreeGrafter"/>
</dbReference>
<comment type="caution">
    <text evidence="6">The sequence shown here is derived from an EMBL/GenBank/DDBJ whole genome shotgun (WGS) entry which is preliminary data.</text>
</comment>
<feature type="compositionally biased region" description="Acidic residues" evidence="4">
    <location>
        <begin position="205"/>
        <end position="229"/>
    </location>
</feature>
<dbReference type="InterPro" id="IPR025239">
    <property type="entry name" value="DUF4187"/>
</dbReference>
<evidence type="ECO:0000313" key="7">
    <source>
        <dbReference type="Proteomes" id="UP001374579"/>
    </source>
</evidence>
<feature type="region of interest" description="Disordered" evidence="4">
    <location>
        <begin position="183"/>
        <end position="234"/>
    </location>
</feature>
<dbReference type="AlphaFoldDB" id="A0AAN9BDB7"/>
<keyword evidence="7" id="KW-1185">Reference proteome</keyword>
<feature type="compositionally biased region" description="Basic and acidic residues" evidence="4">
    <location>
        <begin position="118"/>
        <end position="129"/>
    </location>
</feature>
<dbReference type="Pfam" id="PF01585">
    <property type="entry name" value="G-patch"/>
    <property type="match status" value="1"/>
</dbReference>
<dbReference type="SMART" id="SM01173">
    <property type="entry name" value="DUF4187"/>
    <property type="match status" value="1"/>
</dbReference>
<dbReference type="PROSITE" id="PS50174">
    <property type="entry name" value="G_PATCH"/>
    <property type="match status" value="1"/>
</dbReference>
<sequence length="274" mass="31455">MSQASDEEEDYMSDAFLLKCEDKRPGLVHSSRTAKEIEREKKQLEFNQKHKLKPKKVLEQEKRTEGLSTAISTDNKGFSLMQKMGYKPGMVLGKRGSGRAEPVPIEVKTGRGGLGKAADTKRKVEERQAMRTSMAVKRQRWEVKQKESFVQHMSHRFASKTVEKDLHTSQKACYQLDSESGHTAPVEAFHWPPNWKTLTEGRREEEEDEEDAAEQDLEEEEEDEGETLSDEEKLEMVTQYLRTTYHFCIWCGTKYDDSDDLQSNCPGDTADAHD</sequence>
<evidence type="ECO:0000256" key="1">
    <source>
        <dbReference type="ARBA" id="ARBA00007140"/>
    </source>
</evidence>
<evidence type="ECO:0000256" key="2">
    <source>
        <dbReference type="ARBA" id="ARBA00021978"/>
    </source>
</evidence>
<dbReference type="PANTHER" id="PTHR21032">
    <property type="entry name" value="G PATCH DOMAIN-CONTAINING PROTEIN 11"/>
    <property type="match status" value="1"/>
</dbReference>
<name>A0AAN9BDB7_9CAEN</name>
<feature type="compositionally biased region" description="Basic and acidic residues" evidence="4">
    <location>
        <begin position="56"/>
        <end position="65"/>
    </location>
</feature>
<dbReference type="InterPro" id="IPR000467">
    <property type="entry name" value="G_patch_dom"/>
</dbReference>
<dbReference type="GO" id="GO:0003676">
    <property type="term" value="F:nucleic acid binding"/>
    <property type="evidence" value="ECO:0007669"/>
    <property type="project" value="InterPro"/>
</dbReference>
<dbReference type="EMBL" id="JBAMIC010000008">
    <property type="protein sequence ID" value="KAK7103138.1"/>
    <property type="molecule type" value="Genomic_DNA"/>
</dbReference>
<dbReference type="Pfam" id="PF13821">
    <property type="entry name" value="DUF4187"/>
    <property type="match status" value="1"/>
</dbReference>
<evidence type="ECO:0000256" key="3">
    <source>
        <dbReference type="ARBA" id="ARBA00030688"/>
    </source>
</evidence>
<feature type="domain" description="G-patch" evidence="5">
    <location>
        <begin position="73"/>
        <end position="119"/>
    </location>
</feature>
<feature type="region of interest" description="Disordered" evidence="4">
    <location>
        <begin position="46"/>
        <end position="70"/>
    </location>
</feature>
<dbReference type="PANTHER" id="PTHR21032:SF0">
    <property type="entry name" value="G PATCH DOMAIN-CONTAINING PROTEIN 11"/>
    <property type="match status" value="1"/>
</dbReference>
<evidence type="ECO:0000259" key="5">
    <source>
        <dbReference type="PROSITE" id="PS50174"/>
    </source>
</evidence>
<protein>
    <recommendedName>
        <fullName evidence="2">G patch domain-containing protein 11</fullName>
    </recommendedName>
    <alternativeName>
        <fullName evidence="3">Coiled-coil domain-containing protein 75</fullName>
    </alternativeName>
</protein>
<evidence type="ECO:0000256" key="4">
    <source>
        <dbReference type="SAM" id="MobiDB-lite"/>
    </source>
</evidence>
<proteinExistence type="inferred from homology"/>
<dbReference type="SMART" id="SM00443">
    <property type="entry name" value="G_patch"/>
    <property type="match status" value="1"/>
</dbReference>
<gene>
    <name evidence="6" type="ORF">V1264_018099</name>
</gene>
<reference evidence="6 7" key="1">
    <citation type="submission" date="2024-02" db="EMBL/GenBank/DDBJ databases">
        <title>Chromosome-scale genome assembly of the rough periwinkle Littorina saxatilis.</title>
        <authorList>
            <person name="De Jode A."/>
            <person name="Faria R."/>
            <person name="Formenti G."/>
            <person name="Sims Y."/>
            <person name="Smith T.P."/>
            <person name="Tracey A."/>
            <person name="Wood J.M.D."/>
            <person name="Zagrodzka Z.B."/>
            <person name="Johannesson K."/>
            <person name="Butlin R.K."/>
            <person name="Leder E.H."/>
        </authorList>
    </citation>
    <scope>NUCLEOTIDE SEQUENCE [LARGE SCALE GENOMIC DNA]</scope>
    <source>
        <strain evidence="6">Snail1</strain>
        <tissue evidence="6">Muscle</tissue>
    </source>
</reference>